<dbReference type="GeneID" id="71854805"/>
<feature type="compositionally biased region" description="Low complexity" evidence="1">
    <location>
        <begin position="92"/>
        <end position="108"/>
    </location>
</feature>
<gene>
    <name evidence="2" type="ORF">ACFOZ7_05325</name>
</gene>
<organism evidence="2 3">
    <name type="scientific">Natribaculum luteum</name>
    <dbReference type="NCBI Taxonomy" id="1586232"/>
    <lineage>
        <taxon>Archaea</taxon>
        <taxon>Methanobacteriati</taxon>
        <taxon>Methanobacteriota</taxon>
        <taxon>Stenosarchaea group</taxon>
        <taxon>Halobacteria</taxon>
        <taxon>Halobacteriales</taxon>
        <taxon>Natrialbaceae</taxon>
        <taxon>Natribaculum</taxon>
    </lineage>
</organism>
<evidence type="ECO:0000313" key="3">
    <source>
        <dbReference type="Proteomes" id="UP001595821"/>
    </source>
</evidence>
<evidence type="ECO:0000256" key="1">
    <source>
        <dbReference type="SAM" id="MobiDB-lite"/>
    </source>
</evidence>
<dbReference type="EMBL" id="JBHSDJ010000013">
    <property type="protein sequence ID" value="MFC4246416.1"/>
    <property type="molecule type" value="Genomic_DNA"/>
</dbReference>
<name>A0ABD5NWG4_9EURY</name>
<feature type="region of interest" description="Disordered" evidence="1">
    <location>
        <begin position="1"/>
        <end position="21"/>
    </location>
</feature>
<protein>
    <recommendedName>
        <fullName evidence="4">Acc operon protein</fullName>
    </recommendedName>
</protein>
<sequence>MASQSTPANGDPVDDPDPLEDVLPADAELVLPDDATEEEAAAIIAAIGAHVRDLELAAAAAAAASEETWDGKRWSFAGRVRGQQGQSVRVPTTAPTNAWAAAGRTDRF</sequence>
<comment type="caution">
    <text evidence="2">The sequence shown here is derived from an EMBL/GenBank/DDBJ whole genome shotgun (WGS) entry which is preliminary data.</text>
</comment>
<dbReference type="Pfam" id="PF26062">
    <property type="entry name" value="DUF8022"/>
    <property type="match status" value="1"/>
</dbReference>
<dbReference type="Proteomes" id="UP001595821">
    <property type="component" value="Unassembled WGS sequence"/>
</dbReference>
<proteinExistence type="predicted"/>
<dbReference type="AlphaFoldDB" id="A0ABD5NWG4"/>
<feature type="region of interest" description="Disordered" evidence="1">
    <location>
        <begin position="85"/>
        <end position="108"/>
    </location>
</feature>
<dbReference type="InterPro" id="IPR058335">
    <property type="entry name" value="PccX"/>
</dbReference>
<evidence type="ECO:0000313" key="2">
    <source>
        <dbReference type="EMBL" id="MFC4246416.1"/>
    </source>
</evidence>
<reference evidence="2 3" key="1">
    <citation type="journal article" date="2014" name="Int. J. Syst. Evol. Microbiol.">
        <title>Complete genome sequence of Corynebacterium casei LMG S-19264T (=DSM 44701T), isolated from a smear-ripened cheese.</title>
        <authorList>
            <consortium name="US DOE Joint Genome Institute (JGI-PGF)"/>
            <person name="Walter F."/>
            <person name="Albersmeier A."/>
            <person name="Kalinowski J."/>
            <person name="Ruckert C."/>
        </authorList>
    </citation>
    <scope>NUCLEOTIDE SEQUENCE [LARGE SCALE GENOMIC DNA]</scope>
    <source>
        <strain evidence="2 3">IBRC-M 10912</strain>
    </source>
</reference>
<dbReference type="RefSeq" id="WP_246967121.1">
    <property type="nucleotide sequence ID" value="NZ_CP095397.1"/>
</dbReference>
<evidence type="ECO:0008006" key="4">
    <source>
        <dbReference type="Google" id="ProtNLM"/>
    </source>
</evidence>
<accession>A0ABD5NWG4</accession>